<protein>
    <submittedName>
        <fullName evidence="1">Uncharacterized protein</fullName>
    </submittedName>
</protein>
<proteinExistence type="predicted"/>
<dbReference type="EMBL" id="AP024545">
    <property type="protein sequence ID" value="BCT93822.1"/>
    <property type="molecule type" value="Genomic_DNA"/>
</dbReference>
<keyword evidence="2" id="KW-1185">Reference proteome</keyword>
<accession>A0ABM7Q8R0</accession>
<dbReference type="Proteomes" id="UP000681317">
    <property type="component" value="Chromosome"/>
</dbReference>
<name>A0ABM7Q8R0_9GAMM</name>
<organism evidence="1 2">
    <name type="scientific">Noviluteimonas caseinilytica</name>
    <dbReference type="NCBI Taxonomy" id="2675101"/>
    <lineage>
        <taxon>Bacteria</taxon>
        <taxon>Pseudomonadati</taxon>
        <taxon>Pseudomonadota</taxon>
        <taxon>Gammaproteobacteria</taxon>
        <taxon>Lysobacterales</taxon>
        <taxon>Lysobacteraceae</taxon>
        <taxon>Noviluteimonas</taxon>
    </lineage>
</organism>
<reference evidence="1 2" key="1">
    <citation type="submission" date="2021-03" db="EMBL/GenBank/DDBJ databases">
        <title>Complete Genome Sequences of Two Lysobacter Strains Isolated from Sea Water (Lysobacter caseinilyticus) and Soil (Lysobacter helvus) in South Korea.</title>
        <authorList>
            <person name="Watanabe Y."/>
            <person name="Arakawa K."/>
        </authorList>
    </citation>
    <scope>NUCLEOTIDE SEQUENCE [LARGE SCALE GENOMIC DNA]</scope>
    <source>
        <strain evidence="1 2">KVB24</strain>
    </source>
</reference>
<evidence type="ECO:0000313" key="1">
    <source>
        <dbReference type="EMBL" id="BCT93822.1"/>
    </source>
</evidence>
<evidence type="ECO:0000313" key="2">
    <source>
        <dbReference type="Proteomes" id="UP000681317"/>
    </source>
</evidence>
<gene>
    <name evidence="1" type="ORF">LYSCAS_28460</name>
</gene>
<sequence length="84" mass="9084">MRAEAFLEFEQCVGVAAHDHRQHDAIGFGGDAMAQQRETIRDDDLPEGQQQAFAAFGKNAELDIHHADTPSANAADYAQRACAG</sequence>